<dbReference type="PANTHER" id="PTHR43479:SF11">
    <property type="entry name" value="ACREF_ENVCD OPERON REPRESSOR-RELATED"/>
    <property type="match status" value="1"/>
</dbReference>
<gene>
    <name evidence="5" type="ORF">NP439_09295</name>
</gene>
<sequence>MSRGFSEQEKKEIKFKLISAFETALKTQTIHKISIDDLIYEAGISKGSFYSFYETKELLFVDVVHHVQNRMKENLYVIIQTEKEEPKKALKNMIKSMYEHLLLNPWILKLTSVENERTMRRLPIEVRNNLIEQDSYDIEEMLNHLGIESSIPVNEISSALRTLLFSIPNKELIGPDFEKGIMLLIDGFIDRVVGDNN</sequence>
<reference evidence="5" key="1">
    <citation type="submission" date="2022-07" db="EMBL/GenBank/DDBJ databases">
        <title>FELIX.</title>
        <authorList>
            <person name="Wan K.H."/>
            <person name="Park S."/>
            <person name="Lawrence Q."/>
            <person name="Eichenberger J.P."/>
            <person name="Booth B.W."/>
            <person name="Piaggio A.J."/>
            <person name="Chandler J.C."/>
            <person name="Franklin A.B."/>
            <person name="Celniker S.E."/>
        </authorList>
    </citation>
    <scope>NUCLEOTIDE SEQUENCE</scope>
    <source>
        <strain evidence="5">QA-1986 374</strain>
    </source>
</reference>
<dbReference type="Gene3D" id="1.10.357.10">
    <property type="entry name" value="Tetracycline Repressor, domain 2"/>
    <property type="match status" value="1"/>
</dbReference>
<dbReference type="EMBL" id="CP101914">
    <property type="protein sequence ID" value="UUI04809.1"/>
    <property type="molecule type" value="Genomic_DNA"/>
</dbReference>
<protein>
    <submittedName>
        <fullName evidence="5">TetR/AcrR family transcriptional regulator</fullName>
    </submittedName>
</protein>
<dbReference type="Proteomes" id="UP001059773">
    <property type="component" value="Chromosome"/>
</dbReference>
<accession>A0ABY5K219</accession>
<dbReference type="PANTHER" id="PTHR43479">
    <property type="entry name" value="ACREF/ENVCD OPERON REPRESSOR-RELATED"/>
    <property type="match status" value="1"/>
</dbReference>
<dbReference type="RefSeq" id="WP_256709711.1">
    <property type="nucleotide sequence ID" value="NZ_CP101914.1"/>
</dbReference>
<organism evidence="5 6">
    <name type="scientific">Oceanobacillus jeddahense</name>
    <dbReference type="NCBI Taxonomy" id="1462527"/>
    <lineage>
        <taxon>Bacteria</taxon>
        <taxon>Bacillati</taxon>
        <taxon>Bacillota</taxon>
        <taxon>Bacilli</taxon>
        <taxon>Bacillales</taxon>
        <taxon>Bacillaceae</taxon>
        <taxon>Oceanobacillus</taxon>
    </lineage>
</organism>
<dbReference type="InterPro" id="IPR001647">
    <property type="entry name" value="HTH_TetR"/>
</dbReference>
<dbReference type="SUPFAM" id="SSF46689">
    <property type="entry name" value="Homeodomain-like"/>
    <property type="match status" value="1"/>
</dbReference>
<dbReference type="InterPro" id="IPR009057">
    <property type="entry name" value="Homeodomain-like_sf"/>
</dbReference>
<evidence type="ECO:0000313" key="5">
    <source>
        <dbReference type="EMBL" id="UUI04809.1"/>
    </source>
</evidence>
<keyword evidence="6" id="KW-1185">Reference proteome</keyword>
<keyword evidence="2 3" id="KW-0238">DNA-binding</keyword>
<evidence type="ECO:0000313" key="6">
    <source>
        <dbReference type="Proteomes" id="UP001059773"/>
    </source>
</evidence>
<proteinExistence type="predicted"/>
<feature type="domain" description="HTH tetR-type" evidence="4">
    <location>
        <begin position="11"/>
        <end position="71"/>
    </location>
</feature>
<evidence type="ECO:0000256" key="2">
    <source>
        <dbReference type="ARBA" id="ARBA00023125"/>
    </source>
</evidence>
<evidence type="ECO:0000256" key="1">
    <source>
        <dbReference type="ARBA" id="ARBA00022491"/>
    </source>
</evidence>
<dbReference type="InterPro" id="IPR050624">
    <property type="entry name" value="HTH-type_Tx_Regulator"/>
</dbReference>
<dbReference type="PROSITE" id="PS50977">
    <property type="entry name" value="HTH_TETR_2"/>
    <property type="match status" value="1"/>
</dbReference>
<evidence type="ECO:0000259" key="4">
    <source>
        <dbReference type="PROSITE" id="PS50977"/>
    </source>
</evidence>
<name>A0ABY5K219_9BACI</name>
<feature type="DNA-binding region" description="H-T-H motif" evidence="3">
    <location>
        <begin position="34"/>
        <end position="53"/>
    </location>
</feature>
<keyword evidence="1" id="KW-0678">Repressor</keyword>
<evidence type="ECO:0000256" key="3">
    <source>
        <dbReference type="PROSITE-ProRule" id="PRU00335"/>
    </source>
</evidence>